<dbReference type="VEuPathDB" id="VectorBase:LOC119181381"/>
<dbReference type="Proteomes" id="UP000821866">
    <property type="component" value="Unassembled WGS sequence"/>
</dbReference>
<proteinExistence type="predicted"/>
<dbReference type="Pfam" id="PF00078">
    <property type="entry name" value="RVT_1"/>
    <property type="match status" value="1"/>
</dbReference>
<comment type="caution">
    <text evidence="2">The sequence shown here is derived from an EMBL/GenBank/DDBJ whole genome shotgun (WGS) entry which is preliminary data.</text>
</comment>
<dbReference type="EMBL" id="JABSTU010006872">
    <property type="protein sequence ID" value="KAH7931727.1"/>
    <property type="molecule type" value="Genomic_DNA"/>
</dbReference>
<protein>
    <recommendedName>
        <fullName evidence="1">Reverse transcriptase domain-containing protein</fullName>
    </recommendedName>
</protein>
<reference evidence="2" key="2">
    <citation type="submission" date="2021-09" db="EMBL/GenBank/DDBJ databases">
        <authorList>
            <person name="Jia N."/>
            <person name="Wang J."/>
            <person name="Shi W."/>
            <person name="Du L."/>
            <person name="Sun Y."/>
            <person name="Zhan W."/>
            <person name="Jiang J."/>
            <person name="Wang Q."/>
            <person name="Zhang B."/>
            <person name="Ji P."/>
            <person name="Sakyi L.B."/>
            <person name="Cui X."/>
            <person name="Yuan T."/>
            <person name="Jiang B."/>
            <person name="Yang W."/>
            <person name="Lam T.T.-Y."/>
            <person name="Chang Q."/>
            <person name="Ding S."/>
            <person name="Wang X."/>
            <person name="Zhu J."/>
            <person name="Ruan X."/>
            <person name="Zhao L."/>
            <person name="Wei J."/>
            <person name="Que T."/>
            <person name="Du C."/>
            <person name="Cheng J."/>
            <person name="Dai P."/>
            <person name="Han X."/>
            <person name="Huang E."/>
            <person name="Gao Y."/>
            <person name="Liu J."/>
            <person name="Shao H."/>
            <person name="Ye R."/>
            <person name="Li L."/>
            <person name="Wei W."/>
            <person name="Wang X."/>
            <person name="Wang C."/>
            <person name="Huo Q."/>
            <person name="Li W."/>
            <person name="Guo W."/>
            <person name="Chen H."/>
            <person name="Chen S."/>
            <person name="Zhou L."/>
            <person name="Zhou L."/>
            <person name="Ni X."/>
            <person name="Tian J."/>
            <person name="Zhou Y."/>
            <person name="Sheng Y."/>
            <person name="Liu T."/>
            <person name="Pan Y."/>
            <person name="Xia L."/>
            <person name="Li J."/>
            <person name="Zhao F."/>
            <person name="Cao W."/>
        </authorList>
    </citation>
    <scope>NUCLEOTIDE SEQUENCE</scope>
    <source>
        <strain evidence="2">Rmic-2018</strain>
        <tissue evidence="2">Larvae</tissue>
    </source>
</reference>
<gene>
    <name evidence="2" type="ORF">HPB51_029755</name>
</gene>
<evidence type="ECO:0000259" key="1">
    <source>
        <dbReference type="PROSITE" id="PS50878"/>
    </source>
</evidence>
<dbReference type="AlphaFoldDB" id="A0A9J6CTB5"/>
<reference evidence="2" key="1">
    <citation type="journal article" date="2020" name="Cell">
        <title>Large-Scale Comparative Analyses of Tick Genomes Elucidate Their Genetic Diversity and Vector Capacities.</title>
        <authorList>
            <consortium name="Tick Genome and Microbiome Consortium (TIGMIC)"/>
            <person name="Jia N."/>
            <person name="Wang J."/>
            <person name="Shi W."/>
            <person name="Du L."/>
            <person name="Sun Y."/>
            <person name="Zhan W."/>
            <person name="Jiang J.F."/>
            <person name="Wang Q."/>
            <person name="Zhang B."/>
            <person name="Ji P."/>
            <person name="Bell-Sakyi L."/>
            <person name="Cui X.M."/>
            <person name="Yuan T.T."/>
            <person name="Jiang B.G."/>
            <person name="Yang W.F."/>
            <person name="Lam T.T."/>
            <person name="Chang Q.C."/>
            <person name="Ding S.J."/>
            <person name="Wang X.J."/>
            <person name="Zhu J.G."/>
            <person name="Ruan X.D."/>
            <person name="Zhao L."/>
            <person name="Wei J.T."/>
            <person name="Ye R.Z."/>
            <person name="Que T.C."/>
            <person name="Du C.H."/>
            <person name="Zhou Y.H."/>
            <person name="Cheng J.X."/>
            <person name="Dai P.F."/>
            <person name="Guo W.B."/>
            <person name="Han X.H."/>
            <person name="Huang E.J."/>
            <person name="Li L.F."/>
            <person name="Wei W."/>
            <person name="Gao Y.C."/>
            <person name="Liu J.Z."/>
            <person name="Shao H.Z."/>
            <person name="Wang X."/>
            <person name="Wang C.C."/>
            <person name="Yang T.C."/>
            <person name="Huo Q.B."/>
            <person name="Li W."/>
            <person name="Chen H.Y."/>
            <person name="Chen S.E."/>
            <person name="Zhou L.G."/>
            <person name="Ni X.B."/>
            <person name="Tian J.H."/>
            <person name="Sheng Y."/>
            <person name="Liu T."/>
            <person name="Pan Y.S."/>
            <person name="Xia L.Y."/>
            <person name="Li J."/>
            <person name="Zhao F."/>
            <person name="Cao W.C."/>
        </authorList>
    </citation>
    <scope>NUCLEOTIDE SEQUENCE</scope>
    <source>
        <strain evidence="2">Rmic-2018</strain>
    </source>
</reference>
<dbReference type="PANTHER" id="PTHR21301:SF10">
    <property type="entry name" value="REVERSE TRANSCRIPTASE DOMAIN-CONTAINING PROTEIN"/>
    <property type="match status" value="1"/>
</dbReference>
<dbReference type="InterPro" id="IPR000477">
    <property type="entry name" value="RT_dom"/>
</dbReference>
<feature type="domain" description="Reverse transcriptase" evidence="1">
    <location>
        <begin position="98"/>
        <end position="412"/>
    </location>
</feature>
<dbReference type="PROSITE" id="PS50878">
    <property type="entry name" value="RT_POL"/>
    <property type="match status" value="1"/>
</dbReference>
<organism evidence="2 3">
    <name type="scientific">Rhipicephalus microplus</name>
    <name type="common">Cattle tick</name>
    <name type="synonym">Boophilus microplus</name>
    <dbReference type="NCBI Taxonomy" id="6941"/>
    <lineage>
        <taxon>Eukaryota</taxon>
        <taxon>Metazoa</taxon>
        <taxon>Ecdysozoa</taxon>
        <taxon>Arthropoda</taxon>
        <taxon>Chelicerata</taxon>
        <taxon>Arachnida</taxon>
        <taxon>Acari</taxon>
        <taxon>Parasitiformes</taxon>
        <taxon>Ixodida</taxon>
        <taxon>Ixodoidea</taxon>
        <taxon>Ixodidae</taxon>
        <taxon>Rhipicephalinae</taxon>
        <taxon>Rhipicephalus</taxon>
        <taxon>Boophilus</taxon>
    </lineage>
</organism>
<accession>A0A9J6CTB5</accession>
<sequence>MDDVHIPEEHKRVLQLGPKFCLEPHLRAIDKVALARSVSNKVKEEDKSRCITECVELLPRSEGRKKRGVSLDPAIDFFTTNGLRVLLSDKEGSFVVMPEGMFSEKAGAAVCKNFREVSEKPQEVVKKVRELLLRLNLEKVCSEVKKMKGSTMETFFSVKTHKPDFPFRAIVSERGTWCLAVSTYLQSQLSSLKVEDPFIIPNSSTVVDFLKGNVHENTSGFSIDIEDLYYSLPHDELMTSVKECIGNNDEMKFVTKCGISVQSFLELLFFYIKHTYVSWKGKNFVQRSGICIGSKVAPVLSNIFLARVDNDLVTGLDGLVQKVYRYVDDYLLLINSDNFDSRVDEVLSVFGNKGRGLTFTCEVPKNGKLRFLDLQLSFQQKHVCWMFSPRTAKPLLDYSSGHSRLVKNGIAMTCLKTALDRSCPHLMETSFFAQVERLRDAAFPDIVLAAACEKIKKSIKQRPGTGLDKNVPQGRKRVSKIPYIHWLSHGLKRVASRYGVDLVFSAENKVGRICSAVGKKTGRPKQCEKRGCAIKHVRQFVPCARGVVYRIPLSCGKAYIGQTGRCLNVRLREHSSSLIGRPFTHLAMHCRGCDQGNCKPAFEQTTVIYRHRGSAEREIIEALFIQREGPDCISHPSISLQEGEIAYLQRYL</sequence>
<evidence type="ECO:0000313" key="3">
    <source>
        <dbReference type="Proteomes" id="UP000821866"/>
    </source>
</evidence>
<dbReference type="PANTHER" id="PTHR21301">
    <property type="entry name" value="REVERSE TRANSCRIPTASE"/>
    <property type="match status" value="1"/>
</dbReference>
<name>A0A9J6CTB5_RHIMP</name>
<evidence type="ECO:0000313" key="2">
    <source>
        <dbReference type="EMBL" id="KAH7931727.1"/>
    </source>
</evidence>
<keyword evidence="3" id="KW-1185">Reference proteome</keyword>